<dbReference type="AlphaFoldDB" id="A0A9W4U661"/>
<accession>A0A9W4U661</accession>
<dbReference type="Pfam" id="PF20684">
    <property type="entry name" value="Fung_rhodopsin"/>
    <property type="match status" value="1"/>
</dbReference>
<comment type="subcellular location">
    <subcellularLocation>
        <location evidence="1">Membrane</location>
        <topology evidence="1">Multi-pass membrane protein</topology>
    </subcellularLocation>
</comment>
<evidence type="ECO:0000256" key="7">
    <source>
        <dbReference type="SAM" id="Phobius"/>
    </source>
</evidence>
<evidence type="ECO:0000313" key="9">
    <source>
        <dbReference type="EMBL" id="CAI6262960.1"/>
    </source>
</evidence>
<evidence type="ECO:0000256" key="5">
    <source>
        <dbReference type="ARBA" id="ARBA00038359"/>
    </source>
</evidence>
<feature type="transmembrane region" description="Helical" evidence="7">
    <location>
        <begin position="212"/>
        <end position="234"/>
    </location>
</feature>
<dbReference type="InterPro" id="IPR052337">
    <property type="entry name" value="SAT4-like"/>
</dbReference>
<evidence type="ECO:0000256" key="3">
    <source>
        <dbReference type="ARBA" id="ARBA00022989"/>
    </source>
</evidence>
<dbReference type="PANTHER" id="PTHR33048:SF129">
    <property type="entry name" value="INTEGRAL MEMBRANE PROTEIN-RELATED"/>
    <property type="match status" value="1"/>
</dbReference>
<evidence type="ECO:0000313" key="10">
    <source>
        <dbReference type="Proteomes" id="UP001152607"/>
    </source>
</evidence>
<reference evidence="9" key="1">
    <citation type="submission" date="2023-01" db="EMBL/GenBank/DDBJ databases">
        <authorList>
            <person name="Van Ghelder C."/>
            <person name="Rancurel C."/>
        </authorList>
    </citation>
    <scope>NUCLEOTIDE SEQUENCE</scope>
    <source>
        <strain evidence="9">CNCM I-4278</strain>
    </source>
</reference>
<protein>
    <recommendedName>
        <fullName evidence="8">Rhodopsin domain-containing protein</fullName>
    </recommendedName>
</protein>
<keyword evidence="4 7" id="KW-0472">Membrane</keyword>
<comment type="caution">
    <text evidence="9">The sequence shown here is derived from an EMBL/GenBank/DDBJ whole genome shotgun (WGS) entry which is preliminary data.</text>
</comment>
<evidence type="ECO:0000256" key="1">
    <source>
        <dbReference type="ARBA" id="ARBA00004141"/>
    </source>
</evidence>
<organism evidence="9 10">
    <name type="scientific">Periconia digitata</name>
    <dbReference type="NCBI Taxonomy" id="1303443"/>
    <lineage>
        <taxon>Eukaryota</taxon>
        <taxon>Fungi</taxon>
        <taxon>Dikarya</taxon>
        <taxon>Ascomycota</taxon>
        <taxon>Pezizomycotina</taxon>
        <taxon>Dothideomycetes</taxon>
        <taxon>Pleosporomycetidae</taxon>
        <taxon>Pleosporales</taxon>
        <taxon>Massarineae</taxon>
        <taxon>Periconiaceae</taxon>
        <taxon>Periconia</taxon>
    </lineage>
</organism>
<keyword evidence="10" id="KW-1185">Reference proteome</keyword>
<sequence length="417" mass="47294">MSERNPSWPAPNYVNPKNMHSLILALTIPSMVLLVIFLAIRCYSRGVLRQNMKWDDHLMIIAACCSIPVSIFSLESLNLGLGLHMWDQRPEWNDEYSKMAFAADILFPIACSLTKISLCLTYLRLFPSTVDRVFCYIISTFLGLYTVTCILLMLFQCAPIRGYWDKTVDFQCIDMRLTLITLATLNSISDILVYLWPAKPLWSLQLPLRQRLGLICLFSVGTTVCVCGGIRMYFLEEYFSSDDYLWNAAKVYVCMTLEMNLGIICGCLSGVRPVLAVLFPRYFKSTEKTPSGPSYVYSISHSRRRPTRPDSTQFETLSDRYDSLRTVDAKGNIMHSKMEDNLSPMRIDQGKSFAWVDTHVKDDARSEITEVPLGAIKVKTVVMTQEEDAQSGTASGRRSITGSDDWILADTSAWKKE</sequence>
<evidence type="ECO:0000256" key="6">
    <source>
        <dbReference type="SAM" id="MobiDB-lite"/>
    </source>
</evidence>
<evidence type="ECO:0000256" key="4">
    <source>
        <dbReference type="ARBA" id="ARBA00023136"/>
    </source>
</evidence>
<dbReference type="EMBL" id="CAOQHR010000001">
    <property type="protein sequence ID" value="CAI6262960.1"/>
    <property type="molecule type" value="Genomic_DNA"/>
</dbReference>
<feature type="transmembrane region" description="Helical" evidence="7">
    <location>
        <begin position="105"/>
        <end position="126"/>
    </location>
</feature>
<proteinExistence type="inferred from homology"/>
<evidence type="ECO:0000256" key="2">
    <source>
        <dbReference type="ARBA" id="ARBA00022692"/>
    </source>
</evidence>
<comment type="similarity">
    <text evidence="5">Belongs to the SAT4 family.</text>
</comment>
<feature type="transmembrane region" description="Helical" evidence="7">
    <location>
        <begin position="20"/>
        <end position="40"/>
    </location>
</feature>
<name>A0A9W4U661_9PLEO</name>
<keyword evidence="2 7" id="KW-0812">Transmembrane</keyword>
<feature type="compositionally biased region" description="Polar residues" evidence="6">
    <location>
        <begin position="288"/>
        <end position="300"/>
    </location>
</feature>
<keyword evidence="3 7" id="KW-1133">Transmembrane helix</keyword>
<dbReference type="Proteomes" id="UP001152607">
    <property type="component" value="Unassembled WGS sequence"/>
</dbReference>
<feature type="transmembrane region" description="Helical" evidence="7">
    <location>
        <begin position="60"/>
        <end position="85"/>
    </location>
</feature>
<evidence type="ECO:0000259" key="8">
    <source>
        <dbReference type="Pfam" id="PF20684"/>
    </source>
</evidence>
<dbReference type="GO" id="GO:0016020">
    <property type="term" value="C:membrane"/>
    <property type="evidence" value="ECO:0007669"/>
    <property type="project" value="UniProtKB-SubCell"/>
</dbReference>
<gene>
    <name evidence="9" type="ORF">PDIGIT_LOCUS1425</name>
</gene>
<dbReference type="InterPro" id="IPR049326">
    <property type="entry name" value="Rhodopsin_dom_fungi"/>
</dbReference>
<feature type="transmembrane region" description="Helical" evidence="7">
    <location>
        <begin position="175"/>
        <end position="196"/>
    </location>
</feature>
<feature type="transmembrane region" description="Helical" evidence="7">
    <location>
        <begin position="261"/>
        <end position="279"/>
    </location>
</feature>
<dbReference type="PANTHER" id="PTHR33048">
    <property type="entry name" value="PTH11-LIKE INTEGRAL MEMBRANE PROTEIN (AFU_ORTHOLOGUE AFUA_5G11245)"/>
    <property type="match status" value="1"/>
</dbReference>
<feature type="region of interest" description="Disordered" evidence="6">
    <location>
        <begin position="288"/>
        <end position="314"/>
    </location>
</feature>
<dbReference type="OrthoDB" id="5401779at2759"/>
<feature type="domain" description="Rhodopsin" evidence="8">
    <location>
        <begin position="40"/>
        <end position="276"/>
    </location>
</feature>
<feature type="transmembrane region" description="Helical" evidence="7">
    <location>
        <begin position="133"/>
        <end position="155"/>
    </location>
</feature>